<name>A0A5C6X8T2_9DELT</name>
<keyword evidence="3" id="KW-1185">Reference proteome</keyword>
<feature type="region of interest" description="Disordered" evidence="1">
    <location>
        <begin position="186"/>
        <end position="211"/>
    </location>
</feature>
<evidence type="ECO:0000256" key="1">
    <source>
        <dbReference type="SAM" id="MobiDB-lite"/>
    </source>
</evidence>
<sequence>MSHLGIAITGLLLLVSLAPGCDRVEVAATSVQEQARSNPPLEPEPSVDSPAGTDKSRTQLIELFSGYEFVPDASDLNRVGTPDEVVPVLIALFHSENISPQQRHHALRALRHYPDHPDAMATLETVIVDDEGNALARQVAVRAYGRALNDEAIDLLALMLEHKDDLIRITARAALEHIDSEESRRVLAEDSSLDSNVSATSNSSFAEDPLP</sequence>
<dbReference type="RefSeq" id="WP_146980921.1">
    <property type="nucleotide sequence ID" value="NZ_VOSM01000003.1"/>
</dbReference>
<protein>
    <submittedName>
        <fullName evidence="2">HEAT repeat domain-containing protein</fullName>
    </submittedName>
</protein>
<organism evidence="2 3">
    <name type="scientific">Lujinxingia vulgaris</name>
    <dbReference type="NCBI Taxonomy" id="2600176"/>
    <lineage>
        <taxon>Bacteria</taxon>
        <taxon>Deltaproteobacteria</taxon>
        <taxon>Bradymonadales</taxon>
        <taxon>Lujinxingiaceae</taxon>
        <taxon>Lujinxingia</taxon>
    </lineage>
</organism>
<feature type="compositionally biased region" description="Polar residues" evidence="1">
    <location>
        <begin position="193"/>
        <end position="205"/>
    </location>
</feature>
<feature type="region of interest" description="Disordered" evidence="1">
    <location>
        <begin position="30"/>
        <end position="54"/>
    </location>
</feature>
<dbReference type="InterPro" id="IPR016024">
    <property type="entry name" value="ARM-type_fold"/>
</dbReference>
<gene>
    <name evidence="2" type="ORF">FRC98_08760</name>
</gene>
<evidence type="ECO:0000313" key="3">
    <source>
        <dbReference type="Proteomes" id="UP000321412"/>
    </source>
</evidence>
<dbReference type="OrthoDB" id="5509851at2"/>
<accession>A0A5C6X8T2</accession>
<dbReference type="EMBL" id="VOSM01000003">
    <property type="protein sequence ID" value="TXD37768.1"/>
    <property type="molecule type" value="Genomic_DNA"/>
</dbReference>
<reference evidence="2 3" key="1">
    <citation type="submission" date="2019-08" db="EMBL/GenBank/DDBJ databases">
        <title>Bradymonadales sp. TMQ4.</title>
        <authorList>
            <person name="Liang Q."/>
        </authorList>
    </citation>
    <scope>NUCLEOTIDE SEQUENCE [LARGE SCALE GENOMIC DNA]</scope>
    <source>
        <strain evidence="2 3">TMQ4</strain>
    </source>
</reference>
<proteinExistence type="predicted"/>
<dbReference type="SUPFAM" id="SSF48371">
    <property type="entry name" value="ARM repeat"/>
    <property type="match status" value="1"/>
</dbReference>
<dbReference type="InterPro" id="IPR011989">
    <property type="entry name" value="ARM-like"/>
</dbReference>
<comment type="caution">
    <text evidence="2">The sequence shown here is derived from an EMBL/GenBank/DDBJ whole genome shotgun (WGS) entry which is preliminary data.</text>
</comment>
<dbReference type="Gene3D" id="1.25.10.10">
    <property type="entry name" value="Leucine-rich Repeat Variant"/>
    <property type="match status" value="1"/>
</dbReference>
<dbReference type="Proteomes" id="UP000321412">
    <property type="component" value="Unassembled WGS sequence"/>
</dbReference>
<dbReference type="AlphaFoldDB" id="A0A5C6X8T2"/>
<evidence type="ECO:0000313" key="2">
    <source>
        <dbReference type="EMBL" id="TXD37768.1"/>
    </source>
</evidence>